<reference evidence="3 4" key="1">
    <citation type="journal article" date="2017" name="ISME J.">
        <title>Potential for microbial H2 and metal transformations associated with novel bacteria and archaea in deep terrestrial subsurface sediments.</title>
        <authorList>
            <person name="Hernsdorf A.W."/>
            <person name="Amano Y."/>
            <person name="Miyakawa K."/>
            <person name="Ise K."/>
            <person name="Suzuki Y."/>
            <person name="Anantharaman K."/>
            <person name="Probst A."/>
            <person name="Burstein D."/>
            <person name="Thomas B.C."/>
            <person name="Banfield J.F."/>
        </authorList>
    </citation>
    <scope>NUCLEOTIDE SEQUENCE [LARGE SCALE GENOMIC DNA]</scope>
    <source>
        <strain evidence="3">HGW-Wallbacteria-1</strain>
    </source>
</reference>
<evidence type="ECO:0000313" key="4">
    <source>
        <dbReference type="Proteomes" id="UP000233256"/>
    </source>
</evidence>
<evidence type="ECO:0000256" key="1">
    <source>
        <dbReference type="SAM" id="Phobius"/>
    </source>
</evidence>
<feature type="transmembrane region" description="Helical" evidence="1">
    <location>
        <begin position="262"/>
        <end position="281"/>
    </location>
</feature>
<keyword evidence="1" id="KW-0812">Transmembrane</keyword>
<keyword evidence="1" id="KW-0472">Membrane</keyword>
<dbReference type="Proteomes" id="UP000233256">
    <property type="component" value="Unassembled WGS sequence"/>
</dbReference>
<dbReference type="EMBL" id="PGXC01000005">
    <property type="protein sequence ID" value="PKK90507.1"/>
    <property type="molecule type" value="Genomic_DNA"/>
</dbReference>
<organism evidence="3 4">
    <name type="scientific">Candidatus Wallbacteria bacterium HGW-Wallbacteria-1</name>
    <dbReference type="NCBI Taxonomy" id="2013854"/>
    <lineage>
        <taxon>Bacteria</taxon>
        <taxon>Candidatus Walliibacteriota</taxon>
    </lineage>
</organism>
<comment type="caution">
    <text evidence="3">The sequence shown here is derived from an EMBL/GenBank/DDBJ whole genome shotgun (WGS) entry which is preliminary data.</text>
</comment>
<feature type="transmembrane region" description="Helical" evidence="1">
    <location>
        <begin position="301"/>
        <end position="324"/>
    </location>
</feature>
<dbReference type="InterPro" id="IPR029044">
    <property type="entry name" value="Nucleotide-diphossugar_trans"/>
</dbReference>
<keyword evidence="1" id="KW-1133">Transmembrane helix</keyword>
<dbReference type="InterPro" id="IPR001173">
    <property type="entry name" value="Glyco_trans_2-like"/>
</dbReference>
<protein>
    <submittedName>
        <fullName evidence="3">Glycosyl transferase family 2</fullName>
    </submittedName>
</protein>
<gene>
    <name evidence="3" type="ORF">CVV64_09080</name>
</gene>
<feature type="transmembrane region" description="Helical" evidence="1">
    <location>
        <begin position="236"/>
        <end position="255"/>
    </location>
</feature>
<evidence type="ECO:0000259" key="2">
    <source>
        <dbReference type="Pfam" id="PF13632"/>
    </source>
</evidence>
<proteinExistence type="predicted"/>
<name>A0A2N1PQ89_9BACT</name>
<evidence type="ECO:0000313" key="3">
    <source>
        <dbReference type="EMBL" id="PKK90507.1"/>
    </source>
</evidence>
<dbReference type="SUPFAM" id="SSF53448">
    <property type="entry name" value="Nucleotide-diphospho-sugar transferases"/>
    <property type="match status" value="1"/>
</dbReference>
<dbReference type="GO" id="GO:0016740">
    <property type="term" value="F:transferase activity"/>
    <property type="evidence" value="ECO:0007669"/>
    <property type="project" value="UniProtKB-KW"/>
</dbReference>
<dbReference type="AlphaFoldDB" id="A0A2N1PQ89"/>
<keyword evidence="3" id="KW-0808">Transferase</keyword>
<dbReference type="Pfam" id="PF13632">
    <property type="entry name" value="Glyco_trans_2_3"/>
    <property type="match status" value="1"/>
</dbReference>
<sequence length="424" mass="46785">MESENVMQIPSLEDIRISVVIPSMSPGQTFTCLSALTCMDWDPSRVEVIIALGKNPSMQRNRAVEVAKGDIVYFLDSDSRPRGDLFIRGAALLSEGDFSVVGGPSVTPATDTPFQRAVDSIFCSPFGGASVRARYTPVGITREATENDLILCNMAMLRQVFVENGGFFEELYPNEENEFLNRIATRGFKLAYCPESIVYRSQRSGFSAFVRQVFNYGRGRGDQMFLASDWKAVDRFIPAFFAIFVLMFPVTRGPLRRLFRTVLRFYAFLCCFFAAAAAGTMEFSRIFHHGFGMPDTIMRTLLFPVMHLGYGAGIIFGLAANLAGYRRPIGERVRVVRIKNFGEDWQNMGKRAKAMTGHSGGSGGKSMPDNDAFIVNTTEFMGNLTGCSSCRACMEGGVLCGGKSGCDSTGEFSEESDREISDRS</sequence>
<accession>A0A2N1PQ89</accession>
<feature type="domain" description="Glycosyltransferase 2-like" evidence="2">
    <location>
        <begin position="71"/>
        <end position="276"/>
    </location>
</feature>
<dbReference type="Gene3D" id="3.90.550.10">
    <property type="entry name" value="Spore Coat Polysaccharide Biosynthesis Protein SpsA, Chain A"/>
    <property type="match status" value="1"/>
</dbReference>